<sequence length="149" mass="17431">MPKYIEMKQQINAPLDLVFPIFCRHRIFDTILWPLNSVVVKIAEDSENKDGVGSRRRMGLGPVRFMQEETTKIIPNQLIEYQMLKNPMFSFHLGRLEFEEKEGITYLNYSIWLQSKIPLMATVVLAQLKWSATRGLKQIATKIDQYKPQ</sequence>
<dbReference type="Gene3D" id="3.30.530.20">
    <property type="match status" value="1"/>
</dbReference>
<dbReference type="EMBL" id="JAOEEO010000001">
    <property type="protein sequence ID" value="MDH0562466.1"/>
    <property type="molecule type" value="Genomic_DNA"/>
</dbReference>
<name>A0AA42L9V0_9GAMM</name>
<dbReference type="SUPFAM" id="SSF55961">
    <property type="entry name" value="Bet v1-like"/>
    <property type="match status" value="1"/>
</dbReference>
<dbReference type="Proteomes" id="UP001159329">
    <property type="component" value="Unassembled WGS sequence"/>
</dbReference>
<dbReference type="InterPro" id="IPR023393">
    <property type="entry name" value="START-like_dom_sf"/>
</dbReference>
<dbReference type="RefSeq" id="WP_032866925.1">
    <property type="nucleotide sequence ID" value="NZ_CP180027.1"/>
</dbReference>
<dbReference type="AlphaFoldDB" id="A0AA42L9V0"/>
<organism evidence="1 2">
    <name type="scientific">Acinetobacter courvalinii</name>
    <dbReference type="NCBI Taxonomy" id="280147"/>
    <lineage>
        <taxon>Bacteria</taxon>
        <taxon>Pseudomonadati</taxon>
        <taxon>Pseudomonadota</taxon>
        <taxon>Gammaproteobacteria</taxon>
        <taxon>Moraxellales</taxon>
        <taxon>Moraxellaceae</taxon>
        <taxon>Acinetobacter</taxon>
    </lineage>
</organism>
<proteinExistence type="predicted"/>
<reference evidence="1" key="1">
    <citation type="submission" date="2022-09" db="EMBL/GenBank/DDBJ databases">
        <title>Intensive care unit water sources are persistently colonized with multi-drug resistant bacteria and are the site of extensive horizontal gene transfer of antibiotic resistance genes.</title>
        <authorList>
            <person name="Diorio-Toth L."/>
        </authorList>
    </citation>
    <scope>NUCLEOTIDE SEQUENCE</scope>
    <source>
        <strain evidence="1">GD04005</strain>
    </source>
</reference>
<accession>A0AA42L9V0</accession>
<evidence type="ECO:0000313" key="2">
    <source>
        <dbReference type="Proteomes" id="UP001159329"/>
    </source>
</evidence>
<comment type="caution">
    <text evidence="1">The sequence shown here is derived from an EMBL/GenBank/DDBJ whole genome shotgun (WGS) entry which is preliminary data.</text>
</comment>
<gene>
    <name evidence="1" type="ORF">N7644_02100</name>
</gene>
<protein>
    <submittedName>
        <fullName evidence="1">SRPBCC family protein</fullName>
    </submittedName>
</protein>
<evidence type="ECO:0000313" key="1">
    <source>
        <dbReference type="EMBL" id="MDH0562466.1"/>
    </source>
</evidence>